<dbReference type="Pfam" id="PF16499">
    <property type="entry name" value="Melibiase_2"/>
    <property type="match status" value="1"/>
</dbReference>
<feature type="chain" id="PRO_5016383590" description="Alpha-galactosidase" evidence="6">
    <location>
        <begin position="25"/>
        <end position="400"/>
    </location>
</feature>
<sequence>MRLSRCVLFALTMALGSACGSAFADTVAATPPMGWNSWNFFAEKVTDADVRAAADALVSSGMRDAGYVYVNIDDGWQGQRDAKGVIHPNERFPDMKALADYVHSKGLKLGIYTSPGPKTCAGFAGSLGHEAQDAKTYAAWGVDYLKYDLCSFIEDQMKAKAPNDPAQQMRLMVDAYERMHAALTATGRPIVYSLCQYGWDAVWEWAPGAKVGGNLWRTTGDITPEWDRIYAIASQQAGLASYAGPGHWNDPDMLEVGNGKLTAAENRAHFSWWAMLAAPLLAGNDLAHMPVEVKNILANRDVIAIDQDTLGKQATRAYAEGEVEVWTRPLQNGAMAIAIFNVGSARYDTHPFRLNLSKLGLHGPQQGKDLWSGKPISLSDQQAIALARHDVLLVRLDAPR</sequence>
<dbReference type="InterPro" id="IPR041233">
    <property type="entry name" value="Melibiase_C"/>
</dbReference>
<dbReference type="InterPro" id="IPR017853">
    <property type="entry name" value="GH"/>
</dbReference>
<proteinExistence type="inferred from homology"/>
<keyword evidence="3 5" id="KW-0378">Hydrolase</keyword>
<keyword evidence="2 6" id="KW-0732">Signal</keyword>
<dbReference type="OrthoDB" id="9807519at2"/>
<evidence type="ECO:0000259" key="7">
    <source>
        <dbReference type="Pfam" id="PF17801"/>
    </source>
</evidence>
<evidence type="ECO:0000256" key="1">
    <source>
        <dbReference type="ARBA" id="ARBA00009743"/>
    </source>
</evidence>
<dbReference type="InterPro" id="IPR002241">
    <property type="entry name" value="Glyco_hydro_27"/>
</dbReference>
<keyword evidence="4 5" id="KW-0326">Glycosidase</keyword>
<dbReference type="PROSITE" id="PS51257">
    <property type="entry name" value="PROKAR_LIPOPROTEIN"/>
    <property type="match status" value="1"/>
</dbReference>
<evidence type="ECO:0000256" key="6">
    <source>
        <dbReference type="SAM" id="SignalP"/>
    </source>
</evidence>
<dbReference type="GO" id="GO:0004557">
    <property type="term" value="F:alpha-galactosidase activity"/>
    <property type="evidence" value="ECO:0007669"/>
    <property type="project" value="UniProtKB-EC"/>
</dbReference>
<dbReference type="EMBL" id="NFZS01000001">
    <property type="protein sequence ID" value="RAO77496.1"/>
    <property type="molecule type" value="Genomic_DNA"/>
</dbReference>
<dbReference type="Gene3D" id="2.60.40.1180">
    <property type="entry name" value="Golgi alpha-mannosidase II"/>
    <property type="match status" value="1"/>
</dbReference>
<comment type="caution">
    <text evidence="8">The sequence shown here is derived from an EMBL/GenBank/DDBJ whole genome shotgun (WGS) entry which is preliminary data.</text>
</comment>
<dbReference type="FunFam" id="3.20.20.70:FF:000197">
    <property type="entry name" value="Alpha-galactosidase"/>
    <property type="match status" value="1"/>
</dbReference>
<evidence type="ECO:0000256" key="3">
    <source>
        <dbReference type="ARBA" id="ARBA00022801"/>
    </source>
</evidence>
<evidence type="ECO:0000256" key="4">
    <source>
        <dbReference type="ARBA" id="ARBA00023295"/>
    </source>
</evidence>
<keyword evidence="5" id="KW-1015">Disulfide bond</keyword>
<reference evidence="8 9" key="1">
    <citation type="journal article" date="2018" name="Genet. Mol. Biol.">
        <title>The genome sequence of Dyella jiangningensis FCAV SCS01 from a lignocellulose-decomposing microbial consortium metagenome reveals potential for biotechnological applications.</title>
        <authorList>
            <person name="Desiderato J.G."/>
            <person name="Alvarenga D.O."/>
            <person name="Constancio M.T.L."/>
            <person name="Alves L.M.C."/>
            <person name="Varani A.M."/>
        </authorList>
    </citation>
    <scope>NUCLEOTIDE SEQUENCE [LARGE SCALE GENOMIC DNA]</scope>
    <source>
        <strain evidence="8 9">FCAV SCS01</strain>
    </source>
</reference>
<feature type="signal peptide" evidence="6">
    <location>
        <begin position="1"/>
        <end position="24"/>
    </location>
</feature>
<dbReference type="Proteomes" id="UP000248926">
    <property type="component" value="Unassembled WGS sequence"/>
</dbReference>
<dbReference type="PANTHER" id="PTHR11452">
    <property type="entry name" value="ALPHA-GALACTOSIDASE/ALPHA-N-ACETYLGALACTOSAMINIDASE"/>
    <property type="match status" value="1"/>
</dbReference>
<dbReference type="SUPFAM" id="SSF51445">
    <property type="entry name" value="(Trans)glycosidases"/>
    <property type="match status" value="1"/>
</dbReference>
<evidence type="ECO:0000256" key="2">
    <source>
        <dbReference type="ARBA" id="ARBA00022729"/>
    </source>
</evidence>
<comment type="catalytic activity">
    <reaction evidence="5">
        <text>Hydrolysis of terminal, non-reducing alpha-D-galactose residues in alpha-D-galactosides, including galactose oligosaccharides, galactomannans and galactolipids.</text>
        <dbReference type="EC" id="3.2.1.22"/>
    </reaction>
</comment>
<dbReference type="InterPro" id="IPR013780">
    <property type="entry name" value="Glyco_hydro_b"/>
</dbReference>
<dbReference type="CDD" id="cd14792">
    <property type="entry name" value="GH27"/>
    <property type="match status" value="1"/>
</dbReference>
<keyword evidence="9" id="KW-1185">Reference proteome</keyword>
<dbReference type="PANTHER" id="PTHR11452:SF75">
    <property type="entry name" value="ALPHA-GALACTOSIDASE MEL1"/>
    <property type="match status" value="1"/>
</dbReference>
<dbReference type="InterPro" id="IPR013785">
    <property type="entry name" value="Aldolase_TIM"/>
</dbReference>
<dbReference type="Gene3D" id="3.20.20.70">
    <property type="entry name" value="Aldolase class I"/>
    <property type="match status" value="1"/>
</dbReference>
<dbReference type="EC" id="3.2.1.22" evidence="5"/>
<dbReference type="Pfam" id="PF17801">
    <property type="entry name" value="Melibiase_C"/>
    <property type="match status" value="1"/>
</dbReference>
<organism evidence="8 9">
    <name type="scientific">Dyella jiangningensis</name>
    <dbReference type="NCBI Taxonomy" id="1379159"/>
    <lineage>
        <taxon>Bacteria</taxon>
        <taxon>Pseudomonadati</taxon>
        <taxon>Pseudomonadota</taxon>
        <taxon>Gammaproteobacteria</taxon>
        <taxon>Lysobacterales</taxon>
        <taxon>Rhodanobacteraceae</taxon>
        <taxon>Dyella</taxon>
    </lineage>
</organism>
<evidence type="ECO:0000313" key="9">
    <source>
        <dbReference type="Proteomes" id="UP000248926"/>
    </source>
</evidence>
<dbReference type="PROSITE" id="PS00512">
    <property type="entry name" value="ALPHA_GALACTOSIDASE"/>
    <property type="match status" value="1"/>
</dbReference>
<feature type="domain" description="Alpha galactosidase C-terminal" evidence="7">
    <location>
        <begin position="320"/>
        <end position="396"/>
    </location>
</feature>
<dbReference type="PRINTS" id="PR00740">
    <property type="entry name" value="GLHYDRLASE27"/>
</dbReference>
<name>A0A328PAX5_9GAMM</name>
<comment type="similarity">
    <text evidence="1 5">Belongs to the glycosyl hydrolase 27 family.</text>
</comment>
<evidence type="ECO:0000313" key="8">
    <source>
        <dbReference type="EMBL" id="RAO77496.1"/>
    </source>
</evidence>
<accession>A0A328PAX5</accession>
<evidence type="ECO:0000256" key="5">
    <source>
        <dbReference type="RuleBase" id="RU361168"/>
    </source>
</evidence>
<dbReference type="RefSeq" id="WP_111981522.1">
    <property type="nucleotide sequence ID" value="NZ_NFZS01000001.1"/>
</dbReference>
<dbReference type="GO" id="GO:0005975">
    <property type="term" value="P:carbohydrate metabolic process"/>
    <property type="evidence" value="ECO:0007669"/>
    <property type="project" value="InterPro"/>
</dbReference>
<protein>
    <recommendedName>
        <fullName evidence="5">Alpha-galactosidase</fullName>
        <ecNumber evidence="5">3.2.1.22</ecNumber>
    </recommendedName>
    <alternativeName>
        <fullName evidence="5">Melibiase</fullName>
    </alternativeName>
</protein>
<dbReference type="SUPFAM" id="SSF51011">
    <property type="entry name" value="Glycosyl hydrolase domain"/>
    <property type="match status" value="1"/>
</dbReference>
<gene>
    <name evidence="8" type="ORF">CA260_06370</name>
</gene>
<dbReference type="InterPro" id="IPR000111">
    <property type="entry name" value="Glyco_hydro_27/36_CS"/>
</dbReference>
<dbReference type="AlphaFoldDB" id="A0A328PAX5"/>